<proteinExistence type="predicted"/>
<feature type="region of interest" description="Disordered" evidence="1">
    <location>
        <begin position="304"/>
        <end position="332"/>
    </location>
</feature>
<accession>A0A9P6IMZ1</accession>
<evidence type="ECO:0000313" key="3">
    <source>
        <dbReference type="Proteomes" id="UP000749646"/>
    </source>
</evidence>
<comment type="caution">
    <text evidence="2">The sequence shown here is derived from an EMBL/GenBank/DDBJ whole genome shotgun (WGS) entry which is preliminary data.</text>
</comment>
<gene>
    <name evidence="2" type="ORF">BGZ65_012531</name>
</gene>
<dbReference type="Proteomes" id="UP000749646">
    <property type="component" value="Unassembled WGS sequence"/>
</dbReference>
<dbReference type="OrthoDB" id="2436419at2759"/>
<protein>
    <submittedName>
        <fullName evidence="2">Uncharacterized protein</fullName>
    </submittedName>
</protein>
<name>A0A9P6IMZ1_9FUNG</name>
<dbReference type="EMBL" id="JAAAHW010009589">
    <property type="protein sequence ID" value="KAF9938629.1"/>
    <property type="molecule type" value="Genomic_DNA"/>
</dbReference>
<keyword evidence="3" id="KW-1185">Reference proteome</keyword>
<feature type="compositionally biased region" description="Low complexity" evidence="1">
    <location>
        <begin position="308"/>
        <end position="325"/>
    </location>
</feature>
<dbReference type="AlphaFoldDB" id="A0A9P6IMZ1"/>
<organism evidence="2 3">
    <name type="scientific">Modicella reniformis</name>
    <dbReference type="NCBI Taxonomy" id="1440133"/>
    <lineage>
        <taxon>Eukaryota</taxon>
        <taxon>Fungi</taxon>
        <taxon>Fungi incertae sedis</taxon>
        <taxon>Mucoromycota</taxon>
        <taxon>Mortierellomycotina</taxon>
        <taxon>Mortierellomycetes</taxon>
        <taxon>Mortierellales</taxon>
        <taxon>Mortierellaceae</taxon>
        <taxon>Modicella</taxon>
    </lineage>
</organism>
<reference evidence="2" key="1">
    <citation type="journal article" date="2020" name="Fungal Divers.">
        <title>Resolving the Mortierellaceae phylogeny through synthesis of multi-gene phylogenetics and phylogenomics.</title>
        <authorList>
            <person name="Vandepol N."/>
            <person name="Liber J."/>
            <person name="Desiro A."/>
            <person name="Na H."/>
            <person name="Kennedy M."/>
            <person name="Barry K."/>
            <person name="Grigoriev I.V."/>
            <person name="Miller A.N."/>
            <person name="O'Donnell K."/>
            <person name="Stajich J.E."/>
            <person name="Bonito G."/>
        </authorList>
    </citation>
    <scope>NUCLEOTIDE SEQUENCE</scope>
    <source>
        <strain evidence="2">MES-2147</strain>
    </source>
</reference>
<evidence type="ECO:0000313" key="2">
    <source>
        <dbReference type="EMBL" id="KAF9938629.1"/>
    </source>
</evidence>
<evidence type="ECO:0000256" key="1">
    <source>
        <dbReference type="SAM" id="MobiDB-lite"/>
    </source>
</evidence>
<sequence>MKEWLSYQEPGFLISKLLTTIGRGKTSTNPTSYQRSTTTWLSDKIIEHLQRIRAVGFDAKTYDDKGYVLRGGIRTDGFRLHITAHKLKVLNCVLPDEALPSPLTSTLGGSDRYLKEVRNVIKSKSDVRDLWNCDPKNIKTLGLDLGQSCAAVYQPTLKFRRWLNDAKRSVAEGFDQSMEYLECREPELRGENANYLDYIEFLDSHEKQFQQFYSTTFKKKPVDSRRARDAEFAAITDQLLRLVGGSIGERRRDDNHVLIGVGKFTSQRGLFSLHGFFMSYFVNKMWLLGYIVLGPVDENGTLNWKQLSDPPTNDSSSSKTSNSSNARKRRRAAVSLDNRFFKKRVHNIDGD</sequence>